<dbReference type="Pfam" id="PF02518">
    <property type="entry name" value="HATPase_c"/>
    <property type="match status" value="1"/>
</dbReference>
<dbReference type="PRINTS" id="PR00344">
    <property type="entry name" value="BCTRLSENSOR"/>
</dbReference>
<keyword evidence="6" id="KW-0547">Nucleotide-binding</keyword>
<dbReference type="PANTHER" id="PTHR45339:SF5">
    <property type="entry name" value="HISTIDINE KINASE"/>
    <property type="match status" value="1"/>
</dbReference>
<dbReference type="RefSeq" id="WP_163455644.1">
    <property type="nucleotide sequence ID" value="NZ_JAAGOH010000001.1"/>
</dbReference>
<dbReference type="Pfam" id="PF08448">
    <property type="entry name" value="PAS_4"/>
    <property type="match status" value="1"/>
</dbReference>
<dbReference type="Pfam" id="PF00072">
    <property type="entry name" value="Response_reg"/>
    <property type="match status" value="1"/>
</dbReference>
<evidence type="ECO:0000256" key="18">
    <source>
        <dbReference type="SAM" id="Phobius"/>
    </source>
</evidence>
<evidence type="ECO:0000256" key="7">
    <source>
        <dbReference type="ARBA" id="ARBA00022777"/>
    </source>
</evidence>
<dbReference type="CDD" id="cd00130">
    <property type="entry name" value="PAS"/>
    <property type="match status" value="1"/>
</dbReference>
<reference evidence="24 25" key="1">
    <citation type="submission" date="2020-02" db="EMBL/GenBank/DDBJ databases">
        <title>Ideonella bacterium strain TBM-1.</title>
        <authorList>
            <person name="Chen W.-M."/>
        </authorList>
    </citation>
    <scope>NUCLEOTIDE SEQUENCE [LARGE SCALE GENOMIC DNA]</scope>
    <source>
        <strain evidence="24 25">TBM-1</strain>
    </source>
</reference>
<evidence type="ECO:0000256" key="14">
    <source>
        <dbReference type="ARBA" id="ARBA00070152"/>
    </source>
</evidence>
<evidence type="ECO:0000256" key="17">
    <source>
        <dbReference type="SAM" id="Coils"/>
    </source>
</evidence>
<evidence type="ECO:0000256" key="12">
    <source>
        <dbReference type="ARBA" id="ARBA00064003"/>
    </source>
</evidence>
<dbReference type="SUPFAM" id="SSF47384">
    <property type="entry name" value="Homodimeric domain of signal transducing histidine kinase"/>
    <property type="match status" value="1"/>
</dbReference>
<feature type="modified residue" description="4-aspartylphosphate" evidence="16">
    <location>
        <position position="1000"/>
    </location>
</feature>
<feature type="domain" description="HPt" evidence="23">
    <location>
        <begin position="1140"/>
        <end position="1240"/>
    </location>
</feature>
<dbReference type="SMART" id="SM00388">
    <property type="entry name" value="HisKA"/>
    <property type="match status" value="1"/>
</dbReference>
<evidence type="ECO:0000256" key="4">
    <source>
        <dbReference type="ARBA" id="ARBA00022679"/>
    </source>
</evidence>
<evidence type="ECO:0000256" key="9">
    <source>
        <dbReference type="ARBA" id="ARBA00023012"/>
    </source>
</evidence>
<dbReference type="SUPFAM" id="SSF55874">
    <property type="entry name" value="ATPase domain of HSP90 chaperone/DNA topoisomerase II/histidine kinase"/>
    <property type="match status" value="1"/>
</dbReference>
<dbReference type="AlphaFoldDB" id="A0A7C9PEE6"/>
<gene>
    <name evidence="24" type="ORF">G3A44_01140</name>
</gene>
<dbReference type="SMART" id="SM00387">
    <property type="entry name" value="HATPase_c"/>
    <property type="match status" value="1"/>
</dbReference>
<dbReference type="EMBL" id="JAAGOH010000001">
    <property type="protein sequence ID" value="NDY89793.1"/>
    <property type="molecule type" value="Genomic_DNA"/>
</dbReference>
<dbReference type="CDD" id="cd00088">
    <property type="entry name" value="HPT"/>
    <property type="match status" value="1"/>
</dbReference>
<feature type="coiled-coil region" evidence="17">
    <location>
        <begin position="389"/>
        <end position="416"/>
    </location>
</feature>
<dbReference type="PROSITE" id="PS50112">
    <property type="entry name" value="PAS"/>
    <property type="match status" value="1"/>
</dbReference>
<comment type="caution">
    <text evidence="24">The sequence shown here is derived from an EMBL/GenBank/DDBJ whole genome shotgun (WGS) entry which is preliminary data.</text>
</comment>
<feature type="domain" description="PAS" evidence="21">
    <location>
        <begin position="408"/>
        <end position="482"/>
    </location>
</feature>
<feature type="domain" description="Response regulatory" evidence="20">
    <location>
        <begin position="951"/>
        <end position="1067"/>
    </location>
</feature>
<evidence type="ECO:0000313" key="25">
    <source>
        <dbReference type="Proteomes" id="UP000484255"/>
    </source>
</evidence>
<dbReference type="InterPro" id="IPR005467">
    <property type="entry name" value="His_kinase_dom"/>
</dbReference>
<dbReference type="InterPro" id="IPR003594">
    <property type="entry name" value="HATPase_dom"/>
</dbReference>
<keyword evidence="25" id="KW-1185">Reference proteome</keyword>
<keyword evidence="5" id="KW-0732">Signal</keyword>
<evidence type="ECO:0000256" key="10">
    <source>
        <dbReference type="ARBA" id="ARBA00023026"/>
    </source>
</evidence>
<dbReference type="InterPro" id="IPR035965">
    <property type="entry name" value="PAS-like_dom_sf"/>
</dbReference>
<dbReference type="NCBIfam" id="TIGR00229">
    <property type="entry name" value="sensory_box"/>
    <property type="match status" value="1"/>
</dbReference>
<dbReference type="InterPro" id="IPR001789">
    <property type="entry name" value="Sig_transdc_resp-reg_receiver"/>
</dbReference>
<evidence type="ECO:0000259" key="19">
    <source>
        <dbReference type="PROSITE" id="PS50109"/>
    </source>
</evidence>
<dbReference type="GO" id="GO:0000155">
    <property type="term" value="F:phosphorelay sensor kinase activity"/>
    <property type="evidence" value="ECO:0007669"/>
    <property type="project" value="InterPro"/>
</dbReference>
<keyword evidence="3 16" id="KW-0597">Phosphoprotein</keyword>
<evidence type="ECO:0000313" key="24">
    <source>
        <dbReference type="EMBL" id="NDY89793.1"/>
    </source>
</evidence>
<name>A0A7C9PEE6_9BURK</name>
<dbReference type="CDD" id="cd17546">
    <property type="entry name" value="REC_hyHK_CKI1_RcsC-like"/>
    <property type="match status" value="1"/>
</dbReference>
<feature type="transmembrane region" description="Helical" evidence="18">
    <location>
        <begin position="20"/>
        <end position="43"/>
    </location>
</feature>
<evidence type="ECO:0000256" key="6">
    <source>
        <dbReference type="ARBA" id="ARBA00022741"/>
    </source>
</evidence>
<dbReference type="PROSITE" id="PS50894">
    <property type="entry name" value="HPT"/>
    <property type="match status" value="1"/>
</dbReference>
<feature type="domain" description="Histidine kinase" evidence="19">
    <location>
        <begin position="698"/>
        <end position="919"/>
    </location>
</feature>
<evidence type="ECO:0000256" key="2">
    <source>
        <dbReference type="ARBA" id="ARBA00012438"/>
    </source>
</evidence>
<comment type="catalytic activity">
    <reaction evidence="1">
        <text>ATP + protein L-histidine = ADP + protein N-phospho-L-histidine.</text>
        <dbReference type="EC" id="2.7.13.3"/>
    </reaction>
</comment>
<dbReference type="Pfam" id="PF01627">
    <property type="entry name" value="Hpt"/>
    <property type="match status" value="1"/>
</dbReference>
<keyword evidence="8" id="KW-0067">ATP-binding</keyword>
<dbReference type="Proteomes" id="UP000484255">
    <property type="component" value="Unassembled WGS sequence"/>
</dbReference>
<dbReference type="SMART" id="SM00073">
    <property type="entry name" value="HPT"/>
    <property type="match status" value="1"/>
</dbReference>
<evidence type="ECO:0000259" key="22">
    <source>
        <dbReference type="PROSITE" id="PS50113"/>
    </source>
</evidence>
<dbReference type="InterPro" id="IPR036641">
    <property type="entry name" value="HPT_dom_sf"/>
</dbReference>
<dbReference type="InterPro" id="IPR003661">
    <property type="entry name" value="HisK_dim/P_dom"/>
</dbReference>
<dbReference type="Gene3D" id="3.30.450.20">
    <property type="entry name" value="PAS domain"/>
    <property type="match status" value="2"/>
</dbReference>
<keyword evidence="17" id="KW-0175">Coiled coil</keyword>
<evidence type="ECO:0000259" key="20">
    <source>
        <dbReference type="PROSITE" id="PS50110"/>
    </source>
</evidence>
<comment type="subunit">
    <text evidence="12">At low DSF concentrations, interacts with RpfF.</text>
</comment>
<evidence type="ECO:0000256" key="5">
    <source>
        <dbReference type="ARBA" id="ARBA00022729"/>
    </source>
</evidence>
<keyword evidence="18" id="KW-1133">Transmembrane helix</keyword>
<dbReference type="EC" id="2.7.13.3" evidence="2"/>
<dbReference type="InterPro" id="IPR000014">
    <property type="entry name" value="PAS"/>
</dbReference>
<dbReference type="Gene3D" id="3.30.565.10">
    <property type="entry name" value="Histidine kinase-like ATPase, C-terminal domain"/>
    <property type="match status" value="1"/>
</dbReference>
<dbReference type="PROSITE" id="PS50113">
    <property type="entry name" value="PAC"/>
    <property type="match status" value="1"/>
</dbReference>
<dbReference type="SMART" id="SM00448">
    <property type="entry name" value="REC"/>
    <property type="match status" value="1"/>
</dbReference>
<feature type="modified residue" description="Phosphohistidine" evidence="15">
    <location>
        <position position="1179"/>
    </location>
</feature>
<dbReference type="SUPFAM" id="SSF52172">
    <property type="entry name" value="CheY-like"/>
    <property type="match status" value="1"/>
</dbReference>
<dbReference type="PROSITE" id="PS50110">
    <property type="entry name" value="RESPONSE_REGULATORY"/>
    <property type="match status" value="1"/>
</dbReference>
<dbReference type="InterPro" id="IPR008207">
    <property type="entry name" value="Sig_transdc_His_kin_Hpt_dom"/>
</dbReference>
<dbReference type="PROSITE" id="PS50109">
    <property type="entry name" value="HIS_KIN"/>
    <property type="match status" value="1"/>
</dbReference>
<keyword evidence="18" id="KW-0812">Transmembrane</keyword>
<evidence type="ECO:0000256" key="15">
    <source>
        <dbReference type="PROSITE-ProRule" id="PRU00110"/>
    </source>
</evidence>
<dbReference type="GO" id="GO:0005886">
    <property type="term" value="C:plasma membrane"/>
    <property type="evidence" value="ECO:0007669"/>
    <property type="project" value="UniProtKB-SubCell"/>
</dbReference>
<evidence type="ECO:0000256" key="1">
    <source>
        <dbReference type="ARBA" id="ARBA00000085"/>
    </source>
</evidence>
<dbReference type="CDD" id="cd16922">
    <property type="entry name" value="HATPase_EvgS-ArcB-TorS-like"/>
    <property type="match status" value="1"/>
</dbReference>
<sequence length="1253" mass="133451">MSDSTGGRTPAAQRRWAGRVALAFGVGASAWVLLSDLLLDWLVDDPGVLAGLDGLTDWLAVAGVTLGLYLVLRRPQAAAGAEPAGRVPVVRLPLAMAVLAVGVAAAATIALALSHHQALQRLVPQLQDYSGQQAQQVAGWLADRVSQAEFVRGSTYMADLHRDWQGGGSPQAAERLMARLVDARTINHLQDVTLLDGQGRVLLREVGSHHELSEQILTLVRQAALDGQTRLSGLRTDGHGGLDLVVPLVRTGQPAGAVALFHAVLPAHLLPARAVGPGGGLPVHTELLRVEGGQVVRPGQLPAALAAQPPLWLPGRVARGELALGEVREGHDQDRQPVRGLVTPLAGTDWWLLTSVREADLWQGVLHDAVALAAAVLAAMLCAGIAVFLLRERRALARAEAQNQQQETELRNLRLLEWLAGSSTDILFAQDTAGRYLLFNAAGARLAGRPAESVIGQDDTHLLPPVQAAQLRAEAQAVMRDGGQRQFEFTLPLADGLRTFHTTLGPLLDGQGRLMGVAGIARDVTAQREDERRLTDNAELLGAMSRLAKIGGWRFDLVSGVGHATEEVNRIADLSPGAPFTGQMLETLYQPEGMAATREAVARAVRLREPYDLELPLADHLGPNRWVRTAGLPVVRGERVVALQGFTQEITEQRRLRLELEAHRHHLEELVAQRTAQLAEARERAEAANRAKTTFLANMSHEIRTPMNAILGLTRLLRRSAVNPQQADRLDKVNTAARHLLAVLNDILDLSKIEAGRVELEGRDFCLQALLDEVQALLGPQAAAKGLRLRVEPAPPGQPLHGDPTRLRQMLLNLVSNAVKFTDRGEVCLRALAGPVQADGHWLLRLEVQDTGMGVAESELPRLFSPFEQADSSITRQHGGTGLGLAITRKLAQLMGGDAGASSQPGQGSTFWFSVRLRTGSQGLPARLPTGPLATAEQAVQQLLARQPPARVLLVEDNPVNREVTQDLLADFGVQVETAADGRQALALLARLPVDLVLMDMQMPVLDGLATTRALRGPPLQLRLPVLGLTANAFAEDRQACLAAGMDGFMTKPVDPDLLATELLRWLPGAHAPAVPPPDMPPGMTMAATPGRDRAVSLSAAETAAPALPDPVAGGARPPPAWRGVQALSWSRGLAHCGGRVDLLLRVLRAFRAHHAEDGPRLRAALAAADGEGLLRLAHALKGAAGTVGAEAVQQAAGRLQLLCETAPEPRAPAATPGVPEAVATLEQCLQQLLDQLAVADAAAPEPPAPGVS</sequence>
<dbReference type="SUPFAM" id="SSF47226">
    <property type="entry name" value="Histidine-containing phosphotransfer domain, HPT domain"/>
    <property type="match status" value="1"/>
</dbReference>
<keyword evidence="10" id="KW-0843">Virulence</keyword>
<evidence type="ECO:0000259" key="23">
    <source>
        <dbReference type="PROSITE" id="PS50894"/>
    </source>
</evidence>
<dbReference type="InterPro" id="IPR011006">
    <property type="entry name" value="CheY-like_superfamily"/>
</dbReference>
<proteinExistence type="predicted"/>
<keyword evidence="18" id="KW-0472">Membrane</keyword>
<evidence type="ECO:0000256" key="16">
    <source>
        <dbReference type="PROSITE-ProRule" id="PRU00169"/>
    </source>
</evidence>
<accession>A0A7C9PEE6</accession>
<dbReference type="InterPro" id="IPR004358">
    <property type="entry name" value="Sig_transdc_His_kin-like_C"/>
</dbReference>
<keyword evidence="9" id="KW-0902">Two-component regulatory system</keyword>
<dbReference type="Gene3D" id="3.40.50.2300">
    <property type="match status" value="1"/>
</dbReference>
<comment type="function">
    <text evidence="11">Member of the two-component regulatory system BvgS/BvgA. Phosphorylates BvgA via a four-step phosphorelay in response to environmental signals.</text>
</comment>
<dbReference type="InterPro" id="IPR000700">
    <property type="entry name" value="PAS-assoc_C"/>
</dbReference>
<feature type="transmembrane region" description="Helical" evidence="18">
    <location>
        <begin position="92"/>
        <end position="113"/>
    </location>
</feature>
<feature type="transmembrane region" description="Helical" evidence="18">
    <location>
        <begin position="55"/>
        <end position="72"/>
    </location>
</feature>
<dbReference type="Pfam" id="PF00512">
    <property type="entry name" value="HisKA"/>
    <property type="match status" value="1"/>
</dbReference>
<dbReference type="InterPro" id="IPR013656">
    <property type="entry name" value="PAS_4"/>
</dbReference>
<keyword evidence="4" id="KW-0808">Transferase</keyword>
<evidence type="ECO:0000256" key="3">
    <source>
        <dbReference type="ARBA" id="ARBA00022553"/>
    </source>
</evidence>
<protein>
    <recommendedName>
        <fullName evidence="13">Sensory/regulatory protein RpfC</fullName>
        <ecNumber evidence="2">2.7.13.3</ecNumber>
    </recommendedName>
    <alternativeName>
        <fullName evidence="14">Virulence sensor protein BvgS</fullName>
    </alternativeName>
</protein>
<dbReference type="SUPFAM" id="SSF55785">
    <property type="entry name" value="PYP-like sensor domain (PAS domain)"/>
    <property type="match status" value="2"/>
</dbReference>
<dbReference type="FunFam" id="3.30.565.10:FF:000010">
    <property type="entry name" value="Sensor histidine kinase RcsC"/>
    <property type="match status" value="1"/>
</dbReference>
<dbReference type="PANTHER" id="PTHR45339">
    <property type="entry name" value="HYBRID SIGNAL TRANSDUCTION HISTIDINE KINASE J"/>
    <property type="match status" value="1"/>
</dbReference>
<keyword evidence="7" id="KW-0418">Kinase</keyword>
<evidence type="ECO:0000256" key="8">
    <source>
        <dbReference type="ARBA" id="ARBA00022840"/>
    </source>
</evidence>
<organism evidence="24 25">
    <name type="scientific">Ideonella livida</name>
    <dbReference type="NCBI Taxonomy" id="2707176"/>
    <lineage>
        <taxon>Bacteria</taxon>
        <taxon>Pseudomonadati</taxon>
        <taxon>Pseudomonadota</taxon>
        <taxon>Betaproteobacteria</taxon>
        <taxon>Burkholderiales</taxon>
        <taxon>Sphaerotilaceae</taxon>
        <taxon>Ideonella</taxon>
    </lineage>
</organism>
<dbReference type="GO" id="GO:0005524">
    <property type="term" value="F:ATP binding"/>
    <property type="evidence" value="ECO:0007669"/>
    <property type="project" value="UniProtKB-KW"/>
</dbReference>
<dbReference type="FunFam" id="1.10.287.130:FF:000002">
    <property type="entry name" value="Two-component osmosensing histidine kinase"/>
    <property type="match status" value="1"/>
</dbReference>
<dbReference type="InterPro" id="IPR036097">
    <property type="entry name" value="HisK_dim/P_sf"/>
</dbReference>
<evidence type="ECO:0000256" key="13">
    <source>
        <dbReference type="ARBA" id="ARBA00068150"/>
    </source>
</evidence>
<feature type="domain" description="PAC" evidence="22">
    <location>
        <begin position="485"/>
        <end position="536"/>
    </location>
</feature>
<feature type="coiled-coil region" evidence="17">
    <location>
        <begin position="653"/>
        <end position="691"/>
    </location>
</feature>
<evidence type="ECO:0000256" key="11">
    <source>
        <dbReference type="ARBA" id="ARBA00058004"/>
    </source>
</evidence>
<dbReference type="Gene3D" id="1.20.120.160">
    <property type="entry name" value="HPT domain"/>
    <property type="match status" value="1"/>
</dbReference>
<dbReference type="Gene3D" id="1.10.287.130">
    <property type="match status" value="1"/>
</dbReference>
<dbReference type="CDD" id="cd00082">
    <property type="entry name" value="HisKA"/>
    <property type="match status" value="1"/>
</dbReference>
<dbReference type="InterPro" id="IPR036890">
    <property type="entry name" value="HATPase_C_sf"/>
</dbReference>
<evidence type="ECO:0000259" key="21">
    <source>
        <dbReference type="PROSITE" id="PS50112"/>
    </source>
</evidence>